<dbReference type="SUPFAM" id="SSF51905">
    <property type="entry name" value="FAD/NAD(P)-binding domain"/>
    <property type="match status" value="1"/>
</dbReference>
<evidence type="ECO:0000256" key="5">
    <source>
        <dbReference type="ARBA" id="ARBA00023027"/>
    </source>
</evidence>
<dbReference type="Pfam" id="PF02852">
    <property type="entry name" value="Pyr_redox_dim"/>
    <property type="match status" value="1"/>
</dbReference>
<dbReference type="InterPro" id="IPR012999">
    <property type="entry name" value="Pyr_OxRdtase_I_AS"/>
</dbReference>
<dbReference type="PANTHER" id="PTHR22912">
    <property type="entry name" value="DISULFIDE OXIDOREDUCTASE"/>
    <property type="match status" value="1"/>
</dbReference>
<dbReference type="InterPro" id="IPR016156">
    <property type="entry name" value="FAD/NAD-linked_Rdtase_dimer_sf"/>
</dbReference>
<feature type="binding site" evidence="9">
    <location>
        <position position="199"/>
    </location>
    <ligand>
        <name>NAD(+)</name>
        <dbReference type="ChEBI" id="CHEBI:57540"/>
    </ligand>
</feature>
<evidence type="ECO:0000259" key="12">
    <source>
        <dbReference type="Pfam" id="PF02852"/>
    </source>
</evidence>
<dbReference type="PIRSF" id="PIRSF000350">
    <property type="entry name" value="Mercury_reductase_MerA"/>
    <property type="match status" value="1"/>
</dbReference>
<dbReference type="GO" id="GO:0006103">
    <property type="term" value="P:2-oxoglutarate metabolic process"/>
    <property type="evidence" value="ECO:0007669"/>
    <property type="project" value="TreeGrafter"/>
</dbReference>
<dbReference type="InterPro" id="IPR050151">
    <property type="entry name" value="Class-I_Pyr_Nuc-Dis_Oxidored"/>
</dbReference>
<dbReference type="GO" id="GO:0004148">
    <property type="term" value="F:dihydrolipoyl dehydrogenase (NADH) activity"/>
    <property type="evidence" value="ECO:0007669"/>
    <property type="project" value="UniProtKB-EC"/>
</dbReference>
<feature type="domain" description="FAD/NAD(P)-binding" evidence="13">
    <location>
        <begin position="4"/>
        <end position="316"/>
    </location>
</feature>
<keyword evidence="5 9" id="KW-0520">NAD</keyword>
<dbReference type="NCBIfam" id="NF004945">
    <property type="entry name" value="PRK06292.2-3"/>
    <property type="match status" value="1"/>
</dbReference>
<evidence type="ECO:0000256" key="11">
    <source>
        <dbReference type="RuleBase" id="RU003691"/>
    </source>
</evidence>
<keyword evidence="4 11" id="KW-0560">Oxidoreductase</keyword>
<keyword evidence="15" id="KW-1185">Reference proteome</keyword>
<evidence type="ECO:0000256" key="9">
    <source>
        <dbReference type="PIRSR" id="PIRSR000350-3"/>
    </source>
</evidence>
<dbReference type="EC" id="1.8.1.4" evidence="14"/>
<feature type="binding site" evidence="9">
    <location>
        <begin position="135"/>
        <end position="137"/>
    </location>
    <ligand>
        <name>FAD</name>
        <dbReference type="ChEBI" id="CHEBI:57692"/>
    </ligand>
</feature>
<dbReference type="OrthoDB" id="9807946at2"/>
<dbReference type="Gene3D" id="3.30.390.30">
    <property type="match status" value="1"/>
</dbReference>
<keyword evidence="3 9" id="KW-0274">FAD</keyword>
<evidence type="ECO:0000256" key="8">
    <source>
        <dbReference type="PIRSR" id="PIRSR000350-2"/>
    </source>
</evidence>
<dbReference type="RefSeq" id="WP_129719779.1">
    <property type="nucleotide sequence ID" value="NZ_LR214951.1"/>
</dbReference>
<dbReference type="Proteomes" id="UP000289440">
    <property type="component" value="Chromosome"/>
</dbReference>
<dbReference type="InterPro" id="IPR004099">
    <property type="entry name" value="Pyr_nucl-diS_OxRdtase_dimer"/>
</dbReference>
<feature type="binding site" evidence="9">
    <location>
        <position position="50"/>
    </location>
    <ligand>
        <name>FAD</name>
        <dbReference type="ChEBI" id="CHEBI:57692"/>
    </ligand>
</feature>
<feature type="binding site" evidence="9">
    <location>
        <begin position="176"/>
        <end position="183"/>
    </location>
    <ligand>
        <name>NAD(+)</name>
        <dbReference type="ChEBI" id="CHEBI:57540"/>
    </ligand>
</feature>
<organism evidence="14 15">
    <name type="scientific">Mesomycoplasma neurolyticum</name>
    <dbReference type="NCBI Taxonomy" id="2120"/>
    <lineage>
        <taxon>Bacteria</taxon>
        <taxon>Bacillati</taxon>
        <taxon>Mycoplasmatota</taxon>
        <taxon>Mycoplasmoidales</taxon>
        <taxon>Metamycoplasmataceae</taxon>
        <taxon>Mesomycoplasma</taxon>
    </lineage>
</organism>
<feature type="binding site" evidence="9">
    <location>
        <position position="111"/>
    </location>
    <ligand>
        <name>FAD</name>
        <dbReference type="ChEBI" id="CHEBI:57692"/>
    </ligand>
</feature>
<evidence type="ECO:0000256" key="7">
    <source>
        <dbReference type="ARBA" id="ARBA00023284"/>
    </source>
</evidence>
<protein>
    <submittedName>
        <fullName evidence="14">Thioredoxin reductase</fullName>
        <ecNumber evidence="14">1.8.1.4</ecNumber>
    </submittedName>
</protein>
<dbReference type="PROSITE" id="PS00076">
    <property type="entry name" value="PYRIDINE_REDOX_1"/>
    <property type="match status" value="1"/>
</dbReference>
<name>A0A449A559_9BACT</name>
<feature type="binding site" evidence="9">
    <location>
        <position position="262"/>
    </location>
    <ligand>
        <name>NAD(+)</name>
        <dbReference type="ChEBI" id="CHEBI:57540"/>
    </ligand>
</feature>
<evidence type="ECO:0000256" key="6">
    <source>
        <dbReference type="ARBA" id="ARBA00023157"/>
    </source>
</evidence>
<evidence type="ECO:0000256" key="10">
    <source>
        <dbReference type="PIRSR" id="PIRSR000350-4"/>
    </source>
</evidence>
<evidence type="ECO:0000256" key="3">
    <source>
        <dbReference type="ARBA" id="ARBA00022827"/>
    </source>
</evidence>
<evidence type="ECO:0000256" key="1">
    <source>
        <dbReference type="ARBA" id="ARBA00007532"/>
    </source>
</evidence>
<comment type="similarity">
    <text evidence="1 11">Belongs to the class-I pyridine nucleotide-disulfide oxidoreductase family.</text>
</comment>
<dbReference type="PRINTS" id="PR00368">
    <property type="entry name" value="FADPNR"/>
</dbReference>
<keyword evidence="9" id="KW-0547">Nucleotide-binding</keyword>
<evidence type="ECO:0000259" key="13">
    <source>
        <dbReference type="Pfam" id="PF07992"/>
    </source>
</evidence>
<sequence>MKKFDIVILGAGPGGYTLASILAQNDKKVAIIEKNKLGGTCVNYGCIPTKTLINEINFLNKAKKHDGIDIDDLNKFYLFMKKRMNKNSETLQKNIKNLLLSSKVDIFQGNGHVINENTLLVNKEKIHFEKLIIATGSRARDLNIENANEMRRRKILLTSNDVLRLKTIPKSITIIGAGPISLEFAYILNSLKTKVTILETSKKIFSRFSDEVASFLKKWLIKNKINFFENVILKKFEKNKLFFQIDNEEINIKTDKYFAAIGRIPNINDVKNLNLELNPNKSIKVDNKMKTSVKNVYAIGDVNGLLGITTSAYKHGDIVAKDILGFSNNEIFDPLLVPNTIFINPELSFVGLNEQQLLNQNIEYVKINVPGAKLPRNYVENANLESFFELYLDKSNLRILGSTIALKDSSLLINHMADLIKQKKTIFDLQENAYSHPTLAEAFYYLSRNFVFRKK</sequence>
<dbReference type="InterPro" id="IPR036188">
    <property type="entry name" value="FAD/NAD-bd_sf"/>
</dbReference>
<dbReference type="AlphaFoldDB" id="A0A449A559"/>
<gene>
    <name evidence="14" type="primary">trxB_2</name>
    <name evidence="14" type="ORF">NCTC10166_00354</name>
</gene>
<dbReference type="SUPFAM" id="SSF55424">
    <property type="entry name" value="FAD/NAD-linked reductases, dimerisation (C-terminal) domain"/>
    <property type="match status" value="1"/>
</dbReference>
<reference evidence="14 15" key="1">
    <citation type="submission" date="2019-01" db="EMBL/GenBank/DDBJ databases">
        <authorList>
            <consortium name="Pathogen Informatics"/>
        </authorList>
    </citation>
    <scope>NUCLEOTIDE SEQUENCE [LARGE SCALE GENOMIC DNA]</scope>
    <source>
        <strain evidence="14 15">NCTC10166</strain>
    </source>
</reference>
<proteinExistence type="inferred from homology"/>
<feature type="domain" description="Pyridine nucleotide-disulphide oxidoreductase dimerisation" evidence="12">
    <location>
        <begin position="337"/>
        <end position="443"/>
    </location>
</feature>
<keyword evidence="6" id="KW-1015">Disulfide bond</keyword>
<feature type="binding site" evidence="9">
    <location>
        <position position="301"/>
    </location>
    <ligand>
        <name>FAD</name>
        <dbReference type="ChEBI" id="CHEBI:57692"/>
    </ligand>
</feature>
<dbReference type="PRINTS" id="PR00411">
    <property type="entry name" value="PNDRDTASEI"/>
</dbReference>
<keyword evidence="7 11" id="KW-0676">Redox-active center</keyword>
<evidence type="ECO:0000256" key="2">
    <source>
        <dbReference type="ARBA" id="ARBA00022630"/>
    </source>
</evidence>
<dbReference type="Pfam" id="PF07992">
    <property type="entry name" value="Pyr_redox_2"/>
    <property type="match status" value="1"/>
</dbReference>
<accession>A0A449A559</accession>
<dbReference type="InterPro" id="IPR001100">
    <property type="entry name" value="Pyr_nuc-diS_OxRdtase"/>
</dbReference>
<dbReference type="Gene3D" id="3.50.50.60">
    <property type="entry name" value="FAD/NAD(P)-binding domain"/>
    <property type="match status" value="2"/>
</dbReference>
<evidence type="ECO:0000313" key="14">
    <source>
        <dbReference type="EMBL" id="VEU59385.1"/>
    </source>
</evidence>
<comment type="cofactor">
    <cofactor evidence="9">
        <name>FAD</name>
        <dbReference type="ChEBI" id="CHEBI:57692"/>
    </cofactor>
    <text evidence="9">Binds 1 FAD per subunit.</text>
</comment>
<dbReference type="GO" id="GO:0050660">
    <property type="term" value="F:flavin adenine dinucleotide binding"/>
    <property type="evidence" value="ECO:0007669"/>
    <property type="project" value="TreeGrafter"/>
</dbReference>
<keyword evidence="2 11" id="KW-0285">Flavoprotein</keyword>
<dbReference type="PANTHER" id="PTHR22912:SF151">
    <property type="entry name" value="DIHYDROLIPOYL DEHYDROGENASE, MITOCHONDRIAL"/>
    <property type="match status" value="1"/>
</dbReference>
<feature type="active site" description="Proton acceptor" evidence="8">
    <location>
        <position position="436"/>
    </location>
</feature>
<feature type="disulfide bond" description="Redox-active" evidence="10">
    <location>
        <begin position="41"/>
        <end position="46"/>
    </location>
</feature>
<evidence type="ECO:0000313" key="15">
    <source>
        <dbReference type="Proteomes" id="UP000289440"/>
    </source>
</evidence>
<evidence type="ECO:0000256" key="4">
    <source>
        <dbReference type="ARBA" id="ARBA00023002"/>
    </source>
</evidence>
<dbReference type="KEGG" id="mnu:NCTC10166_00354"/>
<dbReference type="InterPro" id="IPR023753">
    <property type="entry name" value="FAD/NAD-binding_dom"/>
</dbReference>
<dbReference type="EMBL" id="LR214951">
    <property type="protein sequence ID" value="VEU59385.1"/>
    <property type="molecule type" value="Genomic_DNA"/>
</dbReference>